<organism evidence="4 5">
    <name type="scientific">Lentinula raphanica</name>
    <dbReference type="NCBI Taxonomy" id="153919"/>
    <lineage>
        <taxon>Eukaryota</taxon>
        <taxon>Fungi</taxon>
        <taxon>Dikarya</taxon>
        <taxon>Basidiomycota</taxon>
        <taxon>Agaricomycotina</taxon>
        <taxon>Agaricomycetes</taxon>
        <taxon>Agaricomycetidae</taxon>
        <taxon>Agaricales</taxon>
        <taxon>Marasmiineae</taxon>
        <taxon>Omphalotaceae</taxon>
        <taxon>Lentinula</taxon>
    </lineage>
</organism>
<evidence type="ECO:0000313" key="5">
    <source>
        <dbReference type="Proteomes" id="UP001163846"/>
    </source>
</evidence>
<feature type="region of interest" description="Disordered" evidence="2">
    <location>
        <begin position="152"/>
        <end position="300"/>
    </location>
</feature>
<name>A0AA38UJJ3_9AGAR</name>
<feature type="signal peptide" evidence="3">
    <location>
        <begin position="1"/>
        <end position="21"/>
    </location>
</feature>
<feature type="compositionally biased region" description="Low complexity" evidence="2">
    <location>
        <begin position="247"/>
        <end position="256"/>
    </location>
</feature>
<keyword evidence="5" id="KW-1185">Reference proteome</keyword>
<keyword evidence="1 3" id="KW-0732">Signal</keyword>
<feature type="compositionally biased region" description="Polar residues" evidence="2">
    <location>
        <begin position="257"/>
        <end position="269"/>
    </location>
</feature>
<proteinExistence type="predicted"/>
<dbReference type="SUPFAM" id="SSF50685">
    <property type="entry name" value="Barwin-like endoglucanases"/>
    <property type="match status" value="1"/>
</dbReference>
<accession>A0AA38UJJ3</accession>
<evidence type="ECO:0000256" key="3">
    <source>
        <dbReference type="SAM" id="SignalP"/>
    </source>
</evidence>
<evidence type="ECO:0000313" key="4">
    <source>
        <dbReference type="EMBL" id="KAJ3843645.1"/>
    </source>
</evidence>
<reference evidence="4" key="1">
    <citation type="submission" date="2022-08" db="EMBL/GenBank/DDBJ databases">
        <authorList>
            <consortium name="DOE Joint Genome Institute"/>
            <person name="Min B."/>
            <person name="Riley R."/>
            <person name="Sierra-Patev S."/>
            <person name="Naranjo-Ortiz M."/>
            <person name="Looney B."/>
            <person name="Konkel Z."/>
            <person name="Slot J.C."/>
            <person name="Sakamoto Y."/>
            <person name="Steenwyk J.L."/>
            <person name="Rokas A."/>
            <person name="Carro J."/>
            <person name="Camarero S."/>
            <person name="Ferreira P."/>
            <person name="Molpeceres G."/>
            <person name="Ruiz-Duenas F.J."/>
            <person name="Serrano A."/>
            <person name="Henrissat B."/>
            <person name="Drula E."/>
            <person name="Hughes K.W."/>
            <person name="Mata J.L."/>
            <person name="Ishikawa N.K."/>
            <person name="Vargas-Isla R."/>
            <person name="Ushijima S."/>
            <person name="Smith C.A."/>
            <person name="Ahrendt S."/>
            <person name="Andreopoulos W."/>
            <person name="He G."/>
            <person name="Labutti K."/>
            <person name="Lipzen A."/>
            <person name="Ng V."/>
            <person name="Sandor L."/>
            <person name="Barry K."/>
            <person name="Martinez A.T."/>
            <person name="Xiao Y."/>
            <person name="Gibbons J.G."/>
            <person name="Terashima K."/>
            <person name="Hibbett D.S."/>
            <person name="Grigoriev I.V."/>
        </authorList>
    </citation>
    <scope>NUCLEOTIDE SEQUENCE</scope>
    <source>
        <strain evidence="4">TFB9207</strain>
    </source>
</reference>
<dbReference type="EMBL" id="MU805971">
    <property type="protein sequence ID" value="KAJ3843645.1"/>
    <property type="molecule type" value="Genomic_DNA"/>
</dbReference>
<comment type="caution">
    <text evidence="4">The sequence shown here is derived from an EMBL/GenBank/DDBJ whole genome shotgun (WGS) entry which is preliminary data.</text>
</comment>
<feature type="chain" id="PRO_5041313690" evidence="3">
    <location>
        <begin position="22"/>
        <end position="300"/>
    </location>
</feature>
<dbReference type="PANTHER" id="PTHR31836:SF28">
    <property type="entry name" value="SRCR DOMAIN-CONTAINING PROTEIN-RELATED"/>
    <property type="match status" value="1"/>
</dbReference>
<dbReference type="InterPro" id="IPR051477">
    <property type="entry name" value="Expansin_CellWall"/>
</dbReference>
<evidence type="ECO:0000256" key="2">
    <source>
        <dbReference type="SAM" id="MobiDB-lite"/>
    </source>
</evidence>
<dbReference type="Gene3D" id="2.40.40.10">
    <property type="entry name" value="RlpA-like domain"/>
    <property type="match status" value="1"/>
</dbReference>
<sequence length="300" mass="30240">MLTPIVLAGLLSSSSLVTGRAIPIRKSLEGKRSVTVTDFTGGSGDGTFYDPGLGACGITNVATDMIAAIGEDFFDQYAIHMGVTSGNPNENPICNKKVIATYQGKSITVAITDRCGGCTNPYSLDFTETAFSQLADPSVGRITGVTWVFADSSDSGSSSGSDSGSSSSSSAADGSSTTTDSSNGSTSSSATTDSNSQATPTTSSDTWTSGTTTWTSVSSSPTSSSSTSTSSTSTITPGAVVNVGNESSASNSATSSGFVTARSSSSILPSGTLGGSNPEATQRSKQSSGARRSIRRLWEL</sequence>
<gene>
    <name evidence="4" type="ORF">F5878DRAFT_656570</name>
</gene>
<dbReference type="AlphaFoldDB" id="A0AA38UJJ3"/>
<dbReference type="InterPro" id="IPR036908">
    <property type="entry name" value="RlpA-like_sf"/>
</dbReference>
<feature type="compositionally biased region" description="Low complexity" evidence="2">
    <location>
        <begin position="152"/>
        <end position="236"/>
    </location>
</feature>
<protein>
    <submittedName>
        <fullName evidence="4">RlpA-like double-psi beta-barrel-protein domain-containing protein-containing protein</fullName>
    </submittedName>
</protein>
<dbReference type="PANTHER" id="PTHR31836">
    <property type="match status" value="1"/>
</dbReference>
<dbReference type="Proteomes" id="UP001163846">
    <property type="component" value="Unassembled WGS sequence"/>
</dbReference>
<evidence type="ECO:0000256" key="1">
    <source>
        <dbReference type="ARBA" id="ARBA00022729"/>
    </source>
</evidence>
<dbReference type="CDD" id="cd22191">
    <property type="entry name" value="DPBB_RlpA_EXP_N-like"/>
    <property type="match status" value="1"/>
</dbReference>
<feature type="compositionally biased region" description="Polar residues" evidence="2">
    <location>
        <begin position="278"/>
        <end position="290"/>
    </location>
</feature>